<sequence>MARVSKSPPHPLVGVLGPLRITRRGAEQPVTDRAMRVVLSALVADLNRGVPADTLVELAWAPHERPANPLDALETRITRLRTLLAPAAELVWTAGGCVLSVDAERVDAVCFERMAEAARWCTPRDAISTLERALAMWRGEPFPDLRRDGVEHPEAVRLRQLRARAVEDLAACELDIGSVEDAAGRLLALLSSEPLRERACGYAMWALHRLGMTGDAVACYDQLVERLEDELGEGVGSELRETYRAVTGTTSAVARAGTPRFGTTFTGRGHELARLSTMLHRDRLVTVTGAPGSGKTRLVLEVLSITDIPATVLPLSTCDAGDLYGAVATELGVHYRGRDDAAAEFPTMLAEYLCGRRHVLVLDGCELQLTAVRTLVRKLASRCADLTVVATSRVRLGLVGEQVLPLGPLARDGVRDPLASRAGTLFRDRARRIDPGYPRDDVEAEAGRAMLRRVDCLPLAVEIVAAHSAGESGKAGAAAPTEGTESTESTGATENGGTSTPATRTDDDAGGNGTTDHAIPAGTPENIADANSNSGTSPAAPTDLDTARGEDSHRPMPPELPTDLVEWAFSQLSAARRDLLGALTVFAGDVSLGAAERVASTGGVVAEALTQLTRTGLLGTTETGHHRLPDLVRRHAARWFAGTDGEHKARQRHALWCVDVVTEAATTAEDVAGFESLRGVQDDVCSALRWATSEEPAVAAELTGLIGSLTTYRCLPKLSPWRLAVARHPDARLSRHVLAAVSGATAALRCGLPEEGLRLAARAAELASAPEHRWSAVRALVCAYHDLGDDDRTATTCHELLALPDLPDGYEAEAHAFLSLVAARGGHRHEATRRAELATRLARESGSACLRALAAYADATATALTDPVAGATHLARARIKARAAGADWITASAGTALAGTLLALGRVPEAAKLLQLTLDDWLRMRAPRQLRACVDVAVHCVASASGKGTAEALVRDQEERSTSETLVLVRTARAAAISLGATFGSAHPHRPASVDRVSPDGSSNHLADTSVIFRR</sequence>
<dbReference type="PANTHER" id="PTHR35807:SF1">
    <property type="entry name" value="TRANSCRIPTIONAL REGULATOR REDD"/>
    <property type="match status" value="1"/>
</dbReference>
<dbReference type="GO" id="GO:0016887">
    <property type="term" value="F:ATP hydrolysis activity"/>
    <property type="evidence" value="ECO:0007669"/>
    <property type="project" value="InterPro"/>
</dbReference>
<feature type="compositionally biased region" description="Polar residues" evidence="3">
    <location>
        <begin position="529"/>
        <end position="539"/>
    </location>
</feature>
<dbReference type="eggNOG" id="COG3629">
    <property type="taxonomic scope" value="Bacteria"/>
</dbReference>
<keyword evidence="6" id="KW-1185">Reference proteome</keyword>
<keyword evidence="1" id="KW-0805">Transcription regulation</keyword>
<dbReference type="Pfam" id="PF03704">
    <property type="entry name" value="BTAD"/>
    <property type="match status" value="1"/>
</dbReference>
<dbReference type="InterPro" id="IPR051677">
    <property type="entry name" value="AfsR-DnrI-RedD_regulator"/>
</dbReference>
<keyword evidence="2" id="KW-0804">Transcription</keyword>
<dbReference type="Proteomes" id="UP000004691">
    <property type="component" value="Unassembled WGS sequence"/>
</dbReference>
<feature type="region of interest" description="Disordered" evidence="3">
    <location>
        <begin position="986"/>
        <end position="1015"/>
    </location>
</feature>
<dbReference type="eggNOG" id="COG3903">
    <property type="taxonomic scope" value="Bacteria"/>
</dbReference>
<accession>I0V220</accession>
<dbReference type="SUPFAM" id="SSF52540">
    <property type="entry name" value="P-loop containing nucleoside triphosphate hydrolases"/>
    <property type="match status" value="1"/>
</dbReference>
<dbReference type="Gene3D" id="1.10.10.10">
    <property type="entry name" value="Winged helix-like DNA-binding domain superfamily/Winged helix DNA-binding domain"/>
    <property type="match status" value="1"/>
</dbReference>
<evidence type="ECO:0000256" key="2">
    <source>
        <dbReference type="ARBA" id="ARBA00023163"/>
    </source>
</evidence>
<dbReference type="GO" id="GO:0006355">
    <property type="term" value="P:regulation of DNA-templated transcription"/>
    <property type="evidence" value="ECO:0007669"/>
    <property type="project" value="TreeGrafter"/>
</dbReference>
<dbReference type="Pfam" id="PF13401">
    <property type="entry name" value="AAA_22"/>
    <property type="match status" value="1"/>
</dbReference>
<gene>
    <name evidence="5" type="ORF">SacxiDRAFT_1936</name>
</gene>
<dbReference type="PANTHER" id="PTHR35807">
    <property type="entry name" value="TRANSCRIPTIONAL REGULATOR REDD-RELATED"/>
    <property type="match status" value="1"/>
</dbReference>
<evidence type="ECO:0000313" key="6">
    <source>
        <dbReference type="Proteomes" id="UP000004691"/>
    </source>
</evidence>
<protein>
    <submittedName>
        <fullName evidence="5">DNA-binding transcriptional activator of the SARP family</fullName>
    </submittedName>
</protein>
<evidence type="ECO:0000256" key="1">
    <source>
        <dbReference type="ARBA" id="ARBA00023015"/>
    </source>
</evidence>
<dbReference type="Gene3D" id="1.25.40.10">
    <property type="entry name" value="Tetratricopeptide repeat domain"/>
    <property type="match status" value="1"/>
</dbReference>
<dbReference type="GO" id="GO:0003677">
    <property type="term" value="F:DNA binding"/>
    <property type="evidence" value="ECO:0007669"/>
    <property type="project" value="UniProtKB-KW"/>
</dbReference>
<dbReference type="STRING" id="882086.SacxiDRAFT_1936"/>
<reference evidence="5 6" key="1">
    <citation type="submission" date="2012-01" db="EMBL/GenBank/DDBJ databases">
        <title>Improved High-Quality Draft sequence of Saccharomonospora xinjiangensis XJ-54.</title>
        <authorList>
            <consortium name="US DOE Joint Genome Institute"/>
            <person name="Lucas S."/>
            <person name="Han J."/>
            <person name="Lapidus A."/>
            <person name="Cheng J.-F."/>
            <person name="Goodwin L."/>
            <person name="Pitluck S."/>
            <person name="Peters L."/>
            <person name="Mikhailova N."/>
            <person name="Teshima H."/>
            <person name="Detter J.C."/>
            <person name="Han C."/>
            <person name="Tapia R."/>
            <person name="Land M."/>
            <person name="Hauser L."/>
            <person name="Kyrpides N."/>
            <person name="Ivanova N."/>
            <person name="Pagani I."/>
            <person name="Brambilla E.-M."/>
            <person name="Klenk H.-P."/>
            <person name="Woyke T."/>
        </authorList>
    </citation>
    <scope>NUCLEOTIDE SEQUENCE [LARGE SCALE GENOMIC DNA]</scope>
    <source>
        <strain evidence="5 6">XJ-54</strain>
    </source>
</reference>
<feature type="region of interest" description="Disordered" evidence="3">
    <location>
        <begin position="469"/>
        <end position="560"/>
    </location>
</feature>
<dbReference type="InterPro" id="IPR027417">
    <property type="entry name" value="P-loop_NTPase"/>
</dbReference>
<evidence type="ECO:0000259" key="4">
    <source>
        <dbReference type="SMART" id="SM01043"/>
    </source>
</evidence>
<dbReference type="SMART" id="SM01043">
    <property type="entry name" value="BTAD"/>
    <property type="match status" value="1"/>
</dbReference>
<name>I0V220_9PSEU</name>
<dbReference type="InterPro" id="IPR036388">
    <property type="entry name" value="WH-like_DNA-bd_sf"/>
</dbReference>
<dbReference type="HOGENOM" id="CLU_319314_0_0_11"/>
<dbReference type="EMBL" id="JH636049">
    <property type="protein sequence ID" value="EID54173.1"/>
    <property type="molecule type" value="Genomic_DNA"/>
</dbReference>
<dbReference type="InterPro" id="IPR005158">
    <property type="entry name" value="BTAD"/>
</dbReference>
<organism evidence="5 6">
    <name type="scientific">Saccharomonospora xinjiangensis XJ-54</name>
    <dbReference type="NCBI Taxonomy" id="882086"/>
    <lineage>
        <taxon>Bacteria</taxon>
        <taxon>Bacillati</taxon>
        <taxon>Actinomycetota</taxon>
        <taxon>Actinomycetes</taxon>
        <taxon>Pseudonocardiales</taxon>
        <taxon>Pseudonocardiaceae</taxon>
        <taxon>Saccharomonospora</taxon>
    </lineage>
</organism>
<proteinExistence type="predicted"/>
<feature type="compositionally biased region" description="Low complexity" evidence="3">
    <location>
        <begin position="469"/>
        <end position="503"/>
    </location>
</feature>
<dbReference type="InterPro" id="IPR011990">
    <property type="entry name" value="TPR-like_helical_dom_sf"/>
</dbReference>
<dbReference type="CDD" id="cd15831">
    <property type="entry name" value="BTAD"/>
    <property type="match status" value="1"/>
</dbReference>
<evidence type="ECO:0000256" key="3">
    <source>
        <dbReference type="SAM" id="MobiDB-lite"/>
    </source>
</evidence>
<feature type="compositionally biased region" description="Basic and acidic residues" evidence="3">
    <location>
        <begin position="545"/>
        <end position="556"/>
    </location>
</feature>
<dbReference type="InterPro" id="IPR049945">
    <property type="entry name" value="AAA_22"/>
</dbReference>
<dbReference type="RefSeq" id="WP_006238322.1">
    <property type="nucleotide sequence ID" value="NZ_JH636049.1"/>
</dbReference>
<feature type="domain" description="Bacterial transcriptional activator" evidence="4">
    <location>
        <begin position="106"/>
        <end position="247"/>
    </location>
</feature>
<dbReference type="AlphaFoldDB" id="I0V220"/>
<evidence type="ECO:0000313" key="5">
    <source>
        <dbReference type="EMBL" id="EID54173.1"/>
    </source>
</evidence>
<dbReference type="SUPFAM" id="SSF48452">
    <property type="entry name" value="TPR-like"/>
    <property type="match status" value="1"/>
</dbReference>
<keyword evidence="5" id="KW-0238">DNA-binding</keyword>